<accession>A0ABW8IUI4</accession>
<protein>
    <recommendedName>
        <fullName evidence="3">Large ribosomal subunit protein uL6</fullName>
    </recommendedName>
</protein>
<dbReference type="InterPro" id="IPR020040">
    <property type="entry name" value="Ribosomal_uL6_a/b-dom"/>
</dbReference>
<comment type="caution">
    <text evidence="7">The sequence shown here is derived from an EMBL/GenBank/DDBJ whole genome shotgun (WGS) entry which is preliminary data.</text>
</comment>
<keyword evidence="3 5" id="KW-0699">rRNA-binding</keyword>
<keyword evidence="1 3" id="KW-0689">Ribosomal protein</keyword>
<comment type="function">
    <text evidence="3 5">This protein binds to the 23S rRNA, and is important in its secondary structure. It is located near the subunit interface in the base of the L7/L12 stalk, and near the tRNA binding site of the peptidyltransferase center.</text>
</comment>
<dbReference type="Proteomes" id="UP001620405">
    <property type="component" value="Unassembled WGS sequence"/>
</dbReference>
<evidence type="ECO:0000256" key="1">
    <source>
        <dbReference type="ARBA" id="ARBA00022980"/>
    </source>
</evidence>
<organism evidence="7 8">
    <name type="scientific">Dyella lipolytica</name>
    <dbReference type="NCBI Taxonomy" id="1867835"/>
    <lineage>
        <taxon>Bacteria</taxon>
        <taxon>Pseudomonadati</taxon>
        <taxon>Pseudomonadota</taxon>
        <taxon>Gammaproteobacteria</taxon>
        <taxon>Lysobacterales</taxon>
        <taxon>Rhodanobacteraceae</taxon>
        <taxon>Dyella</taxon>
    </lineage>
</organism>
<dbReference type="HAMAP" id="MF_01365_B">
    <property type="entry name" value="Ribosomal_uL6_B"/>
    <property type="match status" value="1"/>
</dbReference>
<keyword evidence="8" id="KW-1185">Reference proteome</keyword>
<evidence type="ECO:0000256" key="5">
    <source>
        <dbReference type="RuleBase" id="RU003870"/>
    </source>
</evidence>
<reference evidence="7 8" key="1">
    <citation type="submission" date="2020-10" db="EMBL/GenBank/DDBJ databases">
        <title>Phylogeny of dyella-like bacteria.</title>
        <authorList>
            <person name="Fu J."/>
        </authorList>
    </citation>
    <scope>NUCLEOTIDE SEQUENCE [LARGE SCALE GENOMIC DNA]</scope>
    <source>
        <strain evidence="7 8">DHOB07</strain>
    </source>
</reference>
<dbReference type="InterPro" id="IPR002358">
    <property type="entry name" value="Ribosomal_uL6_CS"/>
</dbReference>
<dbReference type="InterPro" id="IPR000702">
    <property type="entry name" value="Ribosomal_uL6-like"/>
</dbReference>
<dbReference type="Pfam" id="PF00347">
    <property type="entry name" value="Ribosomal_L6"/>
    <property type="match status" value="2"/>
</dbReference>
<proteinExistence type="inferred from homology"/>
<evidence type="ECO:0000256" key="3">
    <source>
        <dbReference type="HAMAP-Rule" id="MF_01365"/>
    </source>
</evidence>
<evidence type="ECO:0000256" key="4">
    <source>
        <dbReference type="RuleBase" id="RU003869"/>
    </source>
</evidence>
<keyword evidence="3 5" id="KW-0694">RNA-binding</keyword>
<dbReference type="SUPFAM" id="SSF56053">
    <property type="entry name" value="Ribosomal protein L6"/>
    <property type="match status" value="2"/>
</dbReference>
<comment type="subunit">
    <text evidence="3">Part of the 50S ribosomal subunit.</text>
</comment>
<name>A0ABW8IUI4_9GAMM</name>
<dbReference type="PROSITE" id="PS00525">
    <property type="entry name" value="RIBOSOMAL_L6_1"/>
    <property type="match status" value="1"/>
</dbReference>
<dbReference type="EMBL" id="JADIKG010000012">
    <property type="protein sequence ID" value="MFK2873652.1"/>
    <property type="molecule type" value="Genomic_DNA"/>
</dbReference>
<dbReference type="Gene3D" id="3.90.930.12">
    <property type="entry name" value="Ribosomal protein L6, alpha-beta domain"/>
    <property type="match status" value="2"/>
</dbReference>
<dbReference type="PANTHER" id="PTHR11655:SF14">
    <property type="entry name" value="LARGE RIBOSOMAL SUBUNIT PROTEIN UL6M"/>
    <property type="match status" value="1"/>
</dbReference>
<feature type="domain" description="Large ribosomal subunit protein uL6 alpha-beta" evidence="6">
    <location>
        <begin position="88"/>
        <end position="162"/>
    </location>
</feature>
<evidence type="ECO:0000313" key="8">
    <source>
        <dbReference type="Proteomes" id="UP001620405"/>
    </source>
</evidence>
<evidence type="ECO:0000256" key="2">
    <source>
        <dbReference type="ARBA" id="ARBA00023274"/>
    </source>
</evidence>
<evidence type="ECO:0000313" key="7">
    <source>
        <dbReference type="EMBL" id="MFK2873652.1"/>
    </source>
</evidence>
<sequence length="175" mass="18527">MSRVAKKPISLPKGVELKIADDNIAVKGPKGTLSIHALPGVSVTNENGVINIQMAEGADDKFGGTARALLANMIKGVSEGYERKLELVGVGYRASMAGKALNLSLGYSHPVVFNAPEGISLETPTQTEILIKGSDKQLVGEVAAKIRGYRPPEPYKGKGVRYAGEKITLKEAKKA</sequence>
<dbReference type="GO" id="GO:0005840">
    <property type="term" value="C:ribosome"/>
    <property type="evidence" value="ECO:0007669"/>
    <property type="project" value="UniProtKB-KW"/>
</dbReference>
<gene>
    <name evidence="3 7" type="primary">rplF</name>
    <name evidence="7" type="ORF">ISP13_08910</name>
</gene>
<dbReference type="InterPro" id="IPR036789">
    <property type="entry name" value="Ribosomal_uL6-like_a/b-dom_sf"/>
</dbReference>
<dbReference type="InterPro" id="IPR019906">
    <property type="entry name" value="Ribosomal_uL6_bac-type"/>
</dbReference>
<feature type="domain" description="Large ribosomal subunit protein uL6 alpha-beta" evidence="6">
    <location>
        <begin position="12"/>
        <end position="80"/>
    </location>
</feature>
<dbReference type="PANTHER" id="PTHR11655">
    <property type="entry name" value="60S/50S RIBOSOMAL PROTEIN L6/L9"/>
    <property type="match status" value="1"/>
</dbReference>
<dbReference type="PIRSF" id="PIRSF002162">
    <property type="entry name" value="Ribosomal_L6"/>
    <property type="match status" value="1"/>
</dbReference>
<keyword evidence="2 3" id="KW-0687">Ribonucleoprotein</keyword>
<evidence type="ECO:0000259" key="6">
    <source>
        <dbReference type="Pfam" id="PF00347"/>
    </source>
</evidence>
<comment type="similarity">
    <text evidence="3 4">Belongs to the universal ribosomal protein uL6 family.</text>
</comment>
<dbReference type="PRINTS" id="PR00059">
    <property type="entry name" value="RIBOSOMALL6"/>
</dbReference>
<dbReference type="RefSeq" id="WP_284400466.1">
    <property type="nucleotide sequence ID" value="NZ_BSNQ01000009.1"/>
</dbReference>
<dbReference type="NCBIfam" id="TIGR03654">
    <property type="entry name" value="L6_bact"/>
    <property type="match status" value="1"/>
</dbReference>